<evidence type="ECO:0000313" key="1">
    <source>
        <dbReference type="Ensembl" id="ENSCCAP00000016852.1"/>
    </source>
</evidence>
<organism evidence="1 2">
    <name type="scientific">Cebus imitator</name>
    <name type="common">Panamanian white-faced capuchin</name>
    <name type="synonym">Cebus capucinus imitator</name>
    <dbReference type="NCBI Taxonomy" id="2715852"/>
    <lineage>
        <taxon>Eukaryota</taxon>
        <taxon>Metazoa</taxon>
        <taxon>Chordata</taxon>
        <taxon>Craniata</taxon>
        <taxon>Vertebrata</taxon>
        <taxon>Euteleostomi</taxon>
        <taxon>Mammalia</taxon>
        <taxon>Eutheria</taxon>
        <taxon>Euarchontoglires</taxon>
        <taxon>Primates</taxon>
        <taxon>Haplorrhini</taxon>
        <taxon>Platyrrhini</taxon>
        <taxon>Cebidae</taxon>
        <taxon>Cebinae</taxon>
        <taxon>Cebus</taxon>
    </lineage>
</organism>
<dbReference type="OMA" id="MEFYLYR"/>
<dbReference type="GeneTree" id="ENSGT00620000089398"/>
<dbReference type="Proteomes" id="UP000233040">
    <property type="component" value="Unassembled WGS sequence"/>
</dbReference>
<protein>
    <submittedName>
        <fullName evidence="1">Uncharacterized protein</fullName>
    </submittedName>
</protein>
<name>A0A2K5QLS6_CEBIM</name>
<reference evidence="1" key="2">
    <citation type="submission" date="2025-09" db="UniProtKB">
        <authorList>
            <consortium name="Ensembl"/>
        </authorList>
    </citation>
    <scope>IDENTIFICATION</scope>
</reference>
<dbReference type="Ensembl" id="ENSCCAT00000034307.1">
    <property type="protein sequence ID" value="ENSCCAP00000016852.1"/>
    <property type="gene ID" value="ENSCCAG00000026235.1"/>
</dbReference>
<keyword evidence="2" id="KW-1185">Reference proteome</keyword>
<evidence type="ECO:0000313" key="2">
    <source>
        <dbReference type="Proteomes" id="UP000233040"/>
    </source>
</evidence>
<reference evidence="1" key="1">
    <citation type="submission" date="2025-08" db="UniProtKB">
        <authorList>
            <consortium name="Ensembl"/>
        </authorList>
    </citation>
    <scope>IDENTIFICATION</scope>
</reference>
<proteinExistence type="predicted"/>
<sequence length="75" mass="8939">ITFQVLIGTTYSPWRVWMEFYLYRCLSLILHHLADKGFTWSPRLDLPSSWDYRCMPPSPSAMSRPWQAGFLWITL</sequence>
<dbReference type="AlphaFoldDB" id="A0A2K5QLS6"/>
<accession>A0A2K5QLS6</accession>